<accession>A0A1I8ENS8</accession>
<dbReference type="SMART" id="SM00184">
    <property type="entry name" value="RING"/>
    <property type="match status" value="1"/>
</dbReference>
<protein>
    <submittedName>
        <fullName evidence="6">RING-type domain-containing protein</fullName>
    </submittedName>
</protein>
<dbReference type="GO" id="GO:0036297">
    <property type="term" value="P:interstrand cross-link repair"/>
    <property type="evidence" value="ECO:0007669"/>
    <property type="project" value="InterPro"/>
</dbReference>
<evidence type="ECO:0000259" key="5">
    <source>
        <dbReference type="PROSITE" id="PS50089"/>
    </source>
</evidence>
<dbReference type="Pfam" id="PF13639">
    <property type="entry name" value="zf-RING_2"/>
    <property type="match status" value="1"/>
</dbReference>
<dbReference type="InterPro" id="IPR037381">
    <property type="entry name" value="RFWD3"/>
</dbReference>
<dbReference type="GO" id="GO:0004842">
    <property type="term" value="F:ubiquitin-protein transferase activity"/>
    <property type="evidence" value="ECO:0007669"/>
    <property type="project" value="InterPro"/>
</dbReference>
<dbReference type="STRING" id="6293.A0A1I8ENS8"/>
<name>A0A1I8ENS8_WUCBA</name>
<dbReference type="PANTHER" id="PTHR16047:SF7">
    <property type="entry name" value="E3 UBIQUITIN-PROTEIN LIGASE RFWD3"/>
    <property type="match status" value="1"/>
</dbReference>
<feature type="domain" description="RING-type" evidence="5">
    <location>
        <begin position="26"/>
        <end position="66"/>
    </location>
</feature>
<proteinExistence type="predicted"/>
<keyword evidence="4" id="KW-0175">Coiled coil</keyword>
<evidence type="ECO:0000256" key="1">
    <source>
        <dbReference type="ARBA" id="ARBA00022771"/>
    </source>
</evidence>
<dbReference type="InterPro" id="IPR001841">
    <property type="entry name" value="Znf_RING"/>
</dbReference>
<dbReference type="Gene3D" id="3.30.40.10">
    <property type="entry name" value="Zinc/RING finger domain, C3HC4 (zinc finger)"/>
    <property type="match status" value="1"/>
</dbReference>
<organism evidence="6">
    <name type="scientific">Wuchereria bancrofti</name>
    <dbReference type="NCBI Taxonomy" id="6293"/>
    <lineage>
        <taxon>Eukaryota</taxon>
        <taxon>Metazoa</taxon>
        <taxon>Ecdysozoa</taxon>
        <taxon>Nematoda</taxon>
        <taxon>Chromadorea</taxon>
        <taxon>Rhabditida</taxon>
        <taxon>Spirurina</taxon>
        <taxon>Spiruromorpha</taxon>
        <taxon>Filarioidea</taxon>
        <taxon>Onchocercidae</taxon>
        <taxon>Wuchereria</taxon>
    </lineage>
</organism>
<dbReference type="SUPFAM" id="SSF57850">
    <property type="entry name" value="RING/U-box"/>
    <property type="match status" value="1"/>
</dbReference>
<dbReference type="InterPro" id="IPR013083">
    <property type="entry name" value="Znf_RING/FYVE/PHD"/>
</dbReference>
<evidence type="ECO:0000256" key="2">
    <source>
        <dbReference type="ARBA" id="ARBA00022833"/>
    </source>
</evidence>
<evidence type="ECO:0000256" key="4">
    <source>
        <dbReference type="SAM" id="Coils"/>
    </source>
</evidence>
<keyword evidence="1 3" id="KW-0863">Zinc-finger</keyword>
<keyword evidence="1 3" id="KW-0479">Metal-binding</keyword>
<dbReference type="WBParaSite" id="maker-PairedContig_36-snap-gene-0.20-mRNA-1">
    <property type="protein sequence ID" value="maker-PairedContig_36-snap-gene-0.20-mRNA-1"/>
    <property type="gene ID" value="maker-PairedContig_36-snap-gene-0.20"/>
</dbReference>
<reference evidence="6" key="1">
    <citation type="submission" date="2016-11" db="UniProtKB">
        <authorList>
            <consortium name="WormBaseParasite"/>
        </authorList>
    </citation>
    <scope>IDENTIFICATION</scope>
    <source>
        <strain evidence="6">pt0022</strain>
    </source>
</reference>
<dbReference type="GO" id="GO:0016567">
    <property type="term" value="P:protein ubiquitination"/>
    <property type="evidence" value="ECO:0007669"/>
    <property type="project" value="InterPro"/>
</dbReference>
<dbReference type="GO" id="GO:0005634">
    <property type="term" value="C:nucleus"/>
    <property type="evidence" value="ECO:0007669"/>
    <property type="project" value="InterPro"/>
</dbReference>
<sequence>MAYNRMQIENIHKVLLNNCNVIINICTICLEKMPMRDISALRCGHLFHFRCIKYWLTEQETCPECRKSSKLDDIVTTLYFHDDISDKKNEIADKHFGSIFDGCKKLDTYNDLSRKLNDAYLELQNEKALHEQTKTFLNEVQCEKLEMIRIIQTMIENDKVNLYHTMNILIK</sequence>
<feature type="coiled-coil region" evidence="4">
    <location>
        <begin position="106"/>
        <end position="133"/>
    </location>
</feature>
<dbReference type="AlphaFoldDB" id="A0A1I8ENS8"/>
<dbReference type="PROSITE" id="PS50089">
    <property type="entry name" value="ZF_RING_2"/>
    <property type="match status" value="1"/>
</dbReference>
<keyword evidence="2" id="KW-0862">Zinc</keyword>
<dbReference type="PANTHER" id="PTHR16047">
    <property type="entry name" value="RFWD3 PROTEIN"/>
    <property type="match status" value="1"/>
</dbReference>
<dbReference type="GO" id="GO:0008270">
    <property type="term" value="F:zinc ion binding"/>
    <property type="evidence" value="ECO:0007669"/>
    <property type="project" value="UniProtKB-KW"/>
</dbReference>
<evidence type="ECO:0000256" key="3">
    <source>
        <dbReference type="PROSITE-ProRule" id="PRU00175"/>
    </source>
</evidence>
<evidence type="ECO:0000313" key="6">
    <source>
        <dbReference type="WBParaSite" id="maker-PairedContig_36-snap-gene-0.20-mRNA-1"/>
    </source>
</evidence>